<dbReference type="HOGENOM" id="CLU_824168_0_0_1"/>
<evidence type="ECO:0008006" key="4">
    <source>
        <dbReference type="Google" id="ProtNLM"/>
    </source>
</evidence>
<name>A0A0C3APS8_PILCF</name>
<feature type="compositionally biased region" description="Polar residues" evidence="1">
    <location>
        <begin position="9"/>
        <end position="21"/>
    </location>
</feature>
<reference evidence="2 3" key="1">
    <citation type="submission" date="2014-04" db="EMBL/GenBank/DDBJ databases">
        <authorList>
            <consortium name="DOE Joint Genome Institute"/>
            <person name="Kuo A."/>
            <person name="Tarkka M."/>
            <person name="Buscot F."/>
            <person name="Kohler A."/>
            <person name="Nagy L.G."/>
            <person name="Floudas D."/>
            <person name="Copeland A."/>
            <person name="Barry K.W."/>
            <person name="Cichocki N."/>
            <person name="Veneault-Fourrey C."/>
            <person name="LaButti K."/>
            <person name="Lindquist E.A."/>
            <person name="Lipzen A."/>
            <person name="Lundell T."/>
            <person name="Morin E."/>
            <person name="Murat C."/>
            <person name="Sun H."/>
            <person name="Tunlid A."/>
            <person name="Henrissat B."/>
            <person name="Grigoriev I.V."/>
            <person name="Hibbett D.S."/>
            <person name="Martin F."/>
            <person name="Nordberg H.P."/>
            <person name="Cantor M.N."/>
            <person name="Hua S.X."/>
        </authorList>
    </citation>
    <scope>NUCLEOTIDE SEQUENCE [LARGE SCALE GENOMIC DNA]</scope>
    <source>
        <strain evidence="2 3">F 1598</strain>
    </source>
</reference>
<dbReference type="STRING" id="765440.A0A0C3APS8"/>
<dbReference type="EMBL" id="KN833040">
    <property type="protein sequence ID" value="KIM75923.1"/>
    <property type="molecule type" value="Genomic_DNA"/>
</dbReference>
<organism evidence="2 3">
    <name type="scientific">Piloderma croceum (strain F 1598)</name>
    <dbReference type="NCBI Taxonomy" id="765440"/>
    <lineage>
        <taxon>Eukaryota</taxon>
        <taxon>Fungi</taxon>
        <taxon>Dikarya</taxon>
        <taxon>Basidiomycota</taxon>
        <taxon>Agaricomycotina</taxon>
        <taxon>Agaricomycetes</taxon>
        <taxon>Agaricomycetidae</taxon>
        <taxon>Atheliales</taxon>
        <taxon>Atheliaceae</taxon>
        <taxon>Piloderma</taxon>
    </lineage>
</organism>
<keyword evidence="3" id="KW-1185">Reference proteome</keyword>
<proteinExistence type="predicted"/>
<sequence>MGLEAEGGINNNNTSENKQGHPSNTPTLSSTTTTSTPTSKINAPVDDDLLTLPGHLVTTEFFWRDHHTSPKDRGYTLRPRYAPVWVPSWEQQEAGRGAPAKLFYCREDGQMSAVSSNVLDATRISDGAYMSLEAVEKSLHPDEAEIGLFLSKEPLESEIHNHCVPVLLILQVPDDQDRIIIVMPMLRRYDNPRFDTFGEAVDFFRQVFEGMQFMHRHHVALRRLYDLCQRILLKDPFRDCMALNIMMDLSKLYPKSYDPRRIDQSRDFSGTASHTTRTKQPPKYYFIDFVGSLVAITRKTGRLSNILFVVATKLSLSFATLRDLVIHSRRTYTTLAT</sequence>
<protein>
    <recommendedName>
        <fullName evidence="4">Protein kinase domain-containing protein</fullName>
    </recommendedName>
</protein>
<dbReference type="Proteomes" id="UP000054166">
    <property type="component" value="Unassembled WGS sequence"/>
</dbReference>
<gene>
    <name evidence="2" type="ORF">PILCRDRAFT_13130</name>
</gene>
<dbReference type="AlphaFoldDB" id="A0A0C3APS8"/>
<feature type="compositionally biased region" description="Low complexity" evidence="1">
    <location>
        <begin position="22"/>
        <end position="39"/>
    </location>
</feature>
<dbReference type="InParanoid" id="A0A0C3APS8"/>
<dbReference type="OrthoDB" id="5987198at2759"/>
<evidence type="ECO:0000256" key="1">
    <source>
        <dbReference type="SAM" id="MobiDB-lite"/>
    </source>
</evidence>
<reference evidence="3" key="2">
    <citation type="submission" date="2015-01" db="EMBL/GenBank/DDBJ databases">
        <title>Evolutionary Origins and Diversification of the Mycorrhizal Mutualists.</title>
        <authorList>
            <consortium name="DOE Joint Genome Institute"/>
            <consortium name="Mycorrhizal Genomics Consortium"/>
            <person name="Kohler A."/>
            <person name="Kuo A."/>
            <person name="Nagy L.G."/>
            <person name="Floudas D."/>
            <person name="Copeland A."/>
            <person name="Barry K.W."/>
            <person name="Cichocki N."/>
            <person name="Veneault-Fourrey C."/>
            <person name="LaButti K."/>
            <person name="Lindquist E.A."/>
            <person name="Lipzen A."/>
            <person name="Lundell T."/>
            <person name="Morin E."/>
            <person name="Murat C."/>
            <person name="Riley R."/>
            <person name="Ohm R."/>
            <person name="Sun H."/>
            <person name="Tunlid A."/>
            <person name="Henrissat B."/>
            <person name="Grigoriev I.V."/>
            <person name="Hibbett D.S."/>
            <person name="Martin F."/>
        </authorList>
    </citation>
    <scope>NUCLEOTIDE SEQUENCE [LARGE SCALE GENOMIC DNA]</scope>
    <source>
        <strain evidence="3">F 1598</strain>
    </source>
</reference>
<evidence type="ECO:0000313" key="2">
    <source>
        <dbReference type="EMBL" id="KIM75923.1"/>
    </source>
</evidence>
<evidence type="ECO:0000313" key="3">
    <source>
        <dbReference type="Proteomes" id="UP000054166"/>
    </source>
</evidence>
<accession>A0A0C3APS8</accession>
<feature type="region of interest" description="Disordered" evidence="1">
    <location>
        <begin position="1"/>
        <end position="48"/>
    </location>
</feature>